<feature type="transmembrane region" description="Helical" evidence="1">
    <location>
        <begin position="12"/>
        <end position="34"/>
    </location>
</feature>
<dbReference type="EMBL" id="FOYX01000001">
    <property type="protein sequence ID" value="SFR56675.1"/>
    <property type="molecule type" value="Genomic_DNA"/>
</dbReference>
<sequence>MNFQILPNRFKTIGLFLFIIGFVIPLIFAFTSGFSEPYTSNETSRLTEKVIDSSLSKLLDILSIVGMLIYMLSKEKVEDDYIIKLRLESYQLATILCLIIIFILHIVNNEMIFNVSDIIYAFIILYLITFYLKKKIIV</sequence>
<feature type="transmembrane region" description="Helical" evidence="1">
    <location>
        <begin position="54"/>
        <end position="73"/>
    </location>
</feature>
<evidence type="ECO:0000256" key="1">
    <source>
        <dbReference type="SAM" id="Phobius"/>
    </source>
</evidence>
<keyword evidence="1" id="KW-0472">Membrane</keyword>
<keyword evidence="3" id="KW-1185">Reference proteome</keyword>
<dbReference type="AlphaFoldDB" id="A0A1I6HQE7"/>
<feature type="transmembrane region" description="Helical" evidence="1">
    <location>
        <begin position="85"/>
        <end position="106"/>
    </location>
</feature>
<proteinExistence type="predicted"/>
<keyword evidence="1" id="KW-1133">Transmembrane helix</keyword>
<name>A0A1I6HQE7_9FLAO</name>
<evidence type="ECO:0000313" key="3">
    <source>
        <dbReference type="Proteomes" id="UP000199462"/>
    </source>
</evidence>
<dbReference type="Proteomes" id="UP000199462">
    <property type="component" value="Unassembled WGS sequence"/>
</dbReference>
<protein>
    <submittedName>
        <fullName evidence="2">Uncharacterized protein</fullName>
    </submittedName>
</protein>
<evidence type="ECO:0000313" key="2">
    <source>
        <dbReference type="EMBL" id="SFR56675.1"/>
    </source>
</evidence>
<accession>A0A1I6HQE7</accession>
<gene>
    <name evidence="2" type="ORF">SAMN04488010_0610</name>
</gene>
<feature type="transmembrane region" description="Helical" evidence="1">
    <location>
        <begin position="112"/>
        <end position="132"/>
    </location>
</feature>
<keyword evidence="1" id="KW-0812">Transmembrane</keyword>
<reference evidence="3" key="1">
    <citation type="submission" date="2016-10" db="EMBL/GenBank/DDBJ databases">
        <authorList>
            <person name="Varghese N."/>
            <person name="Submissions S."/>
        </authorList>
    </citation>
    <scope>NUCLEOTIDE SEQUENCE [LARGE SCALE GENOMIC DNA]</scope>
    <source>
        <strain evidence="3">DSM 19891</strain>
    </source>
</reference>
<dbReference type="STRING" id="440514.SAMN04488010_0610"/>
<organism evidence="2 3">
    <name type="scientific">Maribacter stanieri</name>
    <dbReference type="NCBI Taxonomy" id="440514"/>
    <lineage>
        <taxon>Bacteria</taxon>
        <taxon>Pseudomonadati</taxon>
        <taxon>Bacteroidota</taxon>
        <taxon>Flavobacteriia</taxon>
        <taxon>Flavobacteriales</taxon>
        <taxon>Flavobacteriaceae</taxon>
        <taxon>Maribacter</taxon>
    </lineage>
</organism>